<dbReference type="EMBL" id="LJIJ01000016">
    <property type="protein sequence ID" value="ODN05770.1"/>
    <property type="molecule type" value="Genomic_DNA"/>
</dbReference>
<dbReference type="GO" id="GO:0005789">
    <property type="term" value="C:endoplasmic reticulum membrane"/>
    <property type="evidence" value="ECO:0007669"/>
    <property type="project" value="TreeGrafter"/>
</dbReference>
<dbReference type="SUPFAM" id="SSF49562">
    <property type="entry name" value="C2 domain (Calcium/lipid-binding domain, CaLB)"/>
    <property type="match status" value="1"/>
</dbReference>
<keyword evidence="8" id="KW-0445">Lipid transport</keyword>
<keyword evidence="3" id="KW-0812">Transmembrane</keyword>
<dbReference type="InterPro" id="IPR039010">
    <property type="entry name" value="Synaptotagmin_SMP"/>
</dbReference>
<evidence type="ECO:0000313" key="14">
    <source>
        <dbReference type="EMBL" id="ODN05770.1"/>
    </source>
</evidence>
<evidence type="ECO:0000256" key="9">
    <source>
        <dbReference type="ARBA" id="ARBA00023121"/>
    </source>
</evidence>
<evidence type="ECO:0000256" key="4">
    <source>
        <dbReference type="ARBA" id="ARBA00022723"/>
    </source>
</evidence>
<dbReference type="OMA" id="WPNRYVY"/>
<evidence type="ECO:0000256" key="10">
    <source>
        <dbReference type="ARBA" id="ARBA00023136"/>
    </source>
</evidence>
<keyword evidence="2" id="KW-0813">Transport</keyword>
<dbReference type="GO" id="GO:0035091">
    <property type="term" value="F:phosphatidylinositol binding"/>
    <property type="evidence" value="ECO:0007669"/>
    <property type="project" value="TreeGrafter"/>
</dbReference>
<evidence type="ECO:0000259" key="13">
    <source>
        <dbReference type="PROSITE" id="PS51847"/>
    </source>
</evidence>
<name>A0A1D2NKH9_ORCCI</name>
<sequence>MGENSGETSGSNPSGAAENTTLLPARNDGFKAIGPDPIGKKKKKYKFVEPPGIMTWVISFAKKCLACGLIYAFGYFRISVGWLVGPIVLMVVRDQWRRHHDAKRAIAQAAAKGDEREIILARLGDNLPSWVIFPDVERAEWLNMIIKQLWPRINHYVYDLVVQSIEPGLRDTLANSYKMGSFRFEKVILGDTPVRVRGVKVYDEKKTDRNEIIMDMEVIYAGDCDVRFSLSKVRAGIKDLQLHGTLRLVMKPLVNQMPLIGGIQYFFLNPPSLDFNLIGVADVLDMPGLADLIRRIVQEQIAAMCVLPNKMFVQLAENVNAQETCALRPQGVIRICAVEARNLLKKDVGVLGMGKSDPYVVLSVGAQSFKSKIINNTVTPKWDFNCEMMVEEIGQNLIVYVYDYDEMPRQDEFLGRCLFPQTNAKEPNMQKIPLFPAEL</sequence>
<evidence type="ECO:0000256" key="2">
    <source>
        <dbReference type="ARBA" id="ARBA00022448"/>
    </source>
</evidence>
<dbReference type="Proteomes" id="UP000094527">
    <property type="component" value="Unassembled WGS sequence"/>
</dbReference>
<evidence type="ECO:0000256" key="7">
    <source>
        <dbReference type="ARBA" id="ARBA00022989"/>
    </source>
</evidence>
<dbReference type="InterPro" id="IPR035892">
    <property type="entry name" value="C2_domain_sf"/>
</dbReference>
<accession>A0A1D2NKH9</accession>
<dbReference type="PROSITE" id="PS50004">
    <property type="entry name" value="C2"/>
    <property type="match status" value="1"/>
</dbReference>
<gene>
    <name evidence="14" type="ORF">Ocin01_00873</name>
</gene>
<keyword evidence="5" id="KW-0677">Repeat</keyword>
<dbReference type="PROSITE" id="PS51847">
    <property type="entry name" value="SMP"/>
    <property type="match status" value="1"/>
</dbReference>
<dbReference type="InterPro" id="IPR031468">
    <property type="entry name" value="SMP_LBD"/>
</dbReference>
<feature type="region of interest" description="Disordered" evidence="11">
    <location>
        <begin position="1"/>
        <end position="35"/>
    </location>
</feature>
<dbReference type="GO" id="GO:0005544">
    <property type="term" value="F:calcium-dependent phospholipid binding"/>
    <property type="evidence" value="ECO:0007669"/>
    <property type="project" value="TreeGrafter"/>
</dbReference>
<dbReference type="Pfam" id="PF17047">
    <property type="entry name" value="SMP_LBD"/>
    <property type="match status" value="1"/>
</dbReference>
<keyword evidence="10" id="KW-0472">Membrane</keyword>
<dbReference type="GO" id="GO:0008429">
    <property type="term" value="F:phosphatidylethanolamine binding"/>
    <property type="evidence" value="ECO:0007669"/>
    <property type="project" value="TreeGrafter"/>
</dbReference>
<dbReference type="STRING" id="48709.A0A1D2NKH9"/>
<comment type="caution">
    <text evidence="14">The sequence shown here is derived from an EMBL/GenBank/DDBJ whole genome shotgun (WGS) entry which is preliminary data.</text>
</comment>
<comment type="subcellular location">
    <subcellularLocation>
        <location evidence="1">Membrane</location>
    </subcellularLocation>
</comment>
<feature type="compositionally biased region" description="Polar residues" evidence="11">
    <location>
        <begin position="1"/>
        <end position="22"/>
    </location>
</feature>
<dbReference type="GO" id="GO:0006869">
    <property type="term" value="P:lipid transport"/>
    <property type="evidence" value="ECO:0007669"/>
    <property type="project" value="UniProtKB-KW"/>
</dbReference>
<dbReference type="OrthoDB" id="1029639at2759"/>
<feature type="domain" description="C2" evidence="12">
    <location>
        <begin position="314"/>
        <end position="436"/>
    </location>
</feature>
<evidence type="ECO:0000256" key="1">
    <source>
        <dbReference type="ARBA" id="ARBA00004370"/>
    </source>
</evidence>
<dbReference type="PANTHER" id="PTHR45761:SF1">
    <property type="entry name" value="EXTENDED SYNAPTOTAGMIN-LIKE PROTEIN 2, ISOFORM C"/>
    <property type="match status" value="1"/>
</dbReference>
<keyword evidence="4" id="KW-0479">Metal-binding</keyword>
<dbReference type="InterPro" id="IPR000008">
    <property type="entry name" value="C2_dom"/>
</dbReference>
<reference evidence="14 15" key="1">
    <citation type="journal article" date="2016" name="Genome Biol. Evol.">
        <title>Gene Family Evolution Reflects Adaptation to Soil Environmental Stressors in the Genome of the Collembolan Orchesella cincta.</title>
        <authorList>
            <person name="Faddeeva-Vakhrusheva A."/>
            <person name="Derks M.F."/>
            <person name="Anvar S.Y."/>
            <person name="Agamennone V."/>
            <person name="Suring W."/>
            <person name="Smit S."/>
            <person name="van Straalen N.M."/>
            <person name="Roelofs D."/>
        </authorList>
    </citation>
    <scope>NUCLEOTIDE SEQUENCE [LARGE SCALE GENOMIC DNA]</scope>
    <source>
        <tissue evidence="14">Mixed pool</tissue>
    </source>
</reference>
<evidence type="ECO:0000313" key="15">
    <source>
        <dbReference type="Proteomes" id="UP000094527"/>
    </source>
</evidence>
<dbReference type="GO" id="GO:0031210">
    <property type="term" value="F:phosphatidylcholine binding"/>
    <property type="evidence" value="ECO:0007669"/>
    <property type="project" value="TreeGrafter"/>
</dbReference>
<evidence type="ECO:0000259" key="12">
    <source>
        <dbReference type="PROSITE" id="PS50004"/>
    </source>
</evidence>
<keyword evidence="15" id="KW-1185">Reference proteome</keyword>
<dbReference type="CDD" id="cd21670">
    <property type="entry name" value="SMP_ESyt"/>
    <property type="match status" value="1"/>
</dbReference>
<evidence type="ECO:0000256" key="5">
    <source>
        <dbReference type="ARBA" id="ARBA00022737"/>
    </source>
</evidence>
<dbReference type="Pfam" id="PF00168">
    <property type="entry name" value="C2"/>
    <property type="match status" value="1"/>
</dbReference>
<feature type="domain" description="SMP-LTD" evidence="13">
    <location>
        <begin position="135"/>
        <end position="316"/>
    </location>
</feature>
<keyword evidence="7" id="KW-1133">Transmembrane helix</keyword>
<proteinExistence type="predicted"/>
<keyword evidence="6" id="KW-0106">Calcium</keyword>
<dbReference type="InterPro" id="IPR051634">
    <property type="entry name" value="Extended_Synaptotagmin"/>
</dbReference>
<organism evidence="14 15">
    <name type="scientific">Orchesella cincta</name>
    <name type="common">Springtail</name>
    <name type="synonym">Podura cincta</name>
    <dbReference type="NCBI Taxonomy" id="48709"/>
    <lineage>
        <taxon>Eukaryota</taxon>
        <taxon>Metazoa</taxon>
        <taxon>Ecdysozoa</taxon>
        <taxon>Arthropoda</taxon>
        <taxon>Hexapoda</taxon>
        <taxon>Collembola</taxon>
        <taxon>Entomobryomorpha</taxon>
        <taxon>Entomobryoidea</taxon>
        <taxon>Orchesellidae</taxon>
        <taxon>Orchesellinae</taxon>
        <taxon>Orchesella</taxon>
    </lineage>
</organism>
<dbReference type="GO" id="GO:0005509">
    <property type="term" value="F:calcium ion binding"/>
    <property type="evidence" value="ECO:0007669"/>
    <property type="project" value="TreeGrafter"/>
</dbReference>
<protein>
    <submittedName>
        <fullName evidence="14">Extended synaptotagmin-2</fullName>
    </submittedName>
</protein>
<dbReference type="PANTHER" id="PTHR45761">
    <property type="entry name" value="EXTENDED SYNAPTOTAGMIN-LIKE PROTEIN 2, ISOFORM C"/>
    <property type="match status" value="1"/>
</dbReference>
<evidence type="ECO:0000256" key="3">
    <source>
        <dbReference type="ARBA" id="ARBA00022692"/>
    </source>
</evidence>
<dbReference type="AlphaFoldDB" id="A0A1D2NKH9"/>
<keyword evidence="9" id="KW-0446">Lipid-binding</keyword>
<dbReference type="Gene3D" id="2.60.40.150">
    <property type="entry name" value="C2 domain"/>
    <property type="match status" value="1"/>
</dbReference>
<dbReference type="SMART" id="SM00239">
    <property type="entry name" value="C2"/>
    <property type="match status" value="1"/>
</dbReference>
<evidence type="ECO:0000256" key="6">
    <source>
        <dbReference type="ARBA" id="ARBA00022837"/>
    </source>
</evidence>
<evidence type="ECO:0000256" key="8">
    <source>
        <dbReference type="ARBA" id="ARBA00023055"/>
    </source>
</evidence>
<evidence type="ECO:0000256" key="11">
    <source>
        <dbReference type="SAM" id="MobiDB-lite"/>
    </source>
</evidence>